<dbReference type="RefSeq" id="WP_066823614.1">
    <property type="nucleotide sequence ID" value="NZ_LTBA01000007.1"/>
</dbReference>
<dbReference type="AlphaFoldDB" id="A0A151B591"/>
<evidence type="ECO:0000313" key="1">
    <source>
        <dbReference type="EMBL" id="KYH35065.1"/>
    </source>
</evidence>
<dbReference type="EMBL" id="LTBA01000007">
    <property type="protein sequence ID" value="KYH35065.1"/>
    <property type="molecule type" value="Genomic_DNA"/>
</dbReference>
<dbReference type="STRING" id="1121338.CLTEP_10580"/>
<gene>
    <name evidence="1" type="ORF">CLTEP_10580</name>
</gene>
<dbReference type="NCBIfam" id="TIGR02677">
    <property type="entry name" value="TIGR02677 family protein"/>
    <property type="match status" value="1"/>
</dbReference>
<dbReference type="Proteomes" id="UP000075531">
    <property type="component" value="Unassembled WGS sequence"/>
</dbReference>
<dbReference type="OrthoDB" id="1639410at2"/>
<dbReference type="PATRIC" id="fig|1121338.3.peg.1089"/>
<comment type="caution">
    <text evidence="1">The sequence shown here is derived from an EMBL/GenBank/DDBJ whole genome shotgun (WGS) entry which is preliminary data.</text>
</comment>
<dbReference type="Pfam" id="PF09660">
    <property type="entry name" value="DUF2397"/>
    <property type="match status" value="1"/>
</dbReference>
<protein>
    <recommendedName>
        <fullName evidence="3">TIGR02677 family protein</fullName>
    </recommendedName>
</protein>
<accession>A0A151B591</accession>
<organism evidence="1 2">
    <name type="scientific">Clostridium tepidiprofundi DSM 19306</name>
    <dbReference type="NCBI Taxonomy" id="1121338"/>
    <lineage>
        <taxon>Bacteria</taxon>
        <taxon>Bacillati</taxon>
        <taxon>Bacillota</taxon>
        <taxon>Clostridia</taxon>
        <taxon>Eubacteriales</taxon>
        <taxon>Clostridiaceae</taxon>
        <taxon>Clostridium</taxon>
    </lineage>
</organism>
<name>A0A151B591_9CLOT</name>
<evidence type="ECO:0008006" key="3">
    <source>
        <dbReference type="Google" id="ProtNLM"/>
    </source>
</evidence>
<proteinExistence type="predicted"/>
<reference evidence="1 2" key="1">
    <citation type="submission" date="2016-02" db="EMBL/GenBank/DDBJ databases">
        <title>Genome sequence of Clostridium tepidiprofundi DSM 19306.</title>
        <authorList>
            <person name="Poehlein A."/>
            <person name="Daniel R."/>
        </authorList>
    </citation>
    <scope>NUCLEOTIDE SEQUENCE [LARGE SCALE GENOMIC DNA]</scope>
    <source>
        <strain evidence="1 2">DSM 19306</strain>
    </source>
</reference>
<evidence type="ECO:0000313" key="2">
    <source>
        <dbReference type="Proteomes" id="UP000075531"/>
    </source>
</evidence>
<keyword evidence="2" id="KW-1185">Reference proteome</keyword>
<sequence length="495" mass="59508">MKIDNKVMKQIDEVRYLATENTWRYRTIIRTMYNYYEKMKYWLYSEEIYEQLKKNERFSDYSEEQLKNDLDALVTWKNLIAVADTTKVRTVEEFRNRKFRYQLSTYTIEIERMLLSLENMTVENNASLEGTLVEKFCAILEEHREIIFKEDKEVYEWWKELNKRFKELNENYQDYISRFYSPKTEELMKTSEFLMFKENFIKYLRDFIKDLQLNSYTIKNLLTSIDSSEVDEIINKVLNHEKTIPSIGNTIKYDEFVDINRGRFQSIKEWFLSYKGNEPLVEQLIDNTNDMIRKITRFASQIADKRNNSANRKEEYRKIANMFYECSSIEEANKLSSLVFGVFSPKHIKANENRTTESINSSIYDEPPTEVITKPRVRGYREKLIKNPIVDKSYKKEQKLKEIMEKRKLESELMGKYIVNNEIDFANLPKISRKDRNILLRWLTKGRISRGSGSKTEFGRKFTIIKDKHTQTIELKCEDGIFVMPHYILKFEEEE</sequence>
<dbReference type="InterPro" id="IPR013493">
    <property type="entry name" value="CHP02677"/>
</dbReference>